<feature type="compositionally biased region" description="Basic and acidic residues" evidence="1">
    <location>
        <begin position="1"/>
        <end position="16"/>
    </location>
</feature>
<dbReference type="Proteomes" id="UP001333110">
    <property type="component" value="Unassembled WGS sequence"/>
</dbReference>
<protein>
    <submittedName>
        <fullName evidence="2">Uncharacterized protein</fullName>
    </submittedName>
</protein>
<evidence type="ECO:0000313" key="3">
    <source>
        <dbReference type="Proteomes" id="UP001333110"/>
    </source>
</evidence>
<reference evidence="2 3" key="1">
    <citation type="journal article" date="2023" name="J. Hered.">
        <title>Chromosome-level genome of the wood stork (Mycteria americana) provides insight into avian chromosome evolution.</title>
        <authorList>
            <person name="Flamio R. Jr."/>
            <person name="Ramstad K.M."/>
        </authorList>
    </citation>
    <scope>NUCLEOTIDE SEQUENCE [LARGE SCALE GENOMIC DNA]</scope>
    <source>
        <strain evidence="2">JAX WOST 10</strain>
    </source>
</reference>
<accession>A0AAN7S3E0</accession>
<dbReference type="AlphaFoldDB" id="A0AAN7S3E0"/>
<dbReference type="PANTHER" id="PTHR33395">
    <property type="entry name" value="TRANSCRIPTASE, PUTATIVE-RELATED-RELATED"/>
    <property type="match status" value="1"/>
</dbReference>
<feature type="region of interest" description="Disordered" evidence="1">
    <location>
        <begin position="1"/>
        <end position="35"/>
    </location>
</feature>
<keyword evidence="3" id="KW-1185">Reference proteome</keyword>
<dbReference type="GO" id="GO:0061343">
    <property type="term" value="P:cell adhesion involved in heart morphogenesis"/>
    <property type="evidence" value="ECO:0007669"/>
    <property type="project" value="TreeGrafter"/>
</dbReference>
<name>A0AAN7S3E0_MYCAM</name>
<organism evidence="2 3">
    <name type="scientific">Mycteria americana</name>
    <name type="common">Wood stork</name>
    <dbReference type="NCBI Taxonomy" id="33587"/>
    <lineage>
        <taxon>Eukaryota</taxon>
        <taxon>Metazoa</taxon>
        <taxon>Chordata</taxon>
        <taxon>Craniata</taxon>
        <taxon>Vertebrata</taxon>
        <taxon>Euteleostomi</taxon>
        <taxon>Archelosauria</taxon>
        <taxon>Archosauria</taxon>
        <taxon>Dinosauria</taxon>
        <taxon>Saurischia</taxon>
        <taxon>Theropoda</taxon>
        <taxon>Coelurosauria</taxon>
        <taxon>Aves</taxon>
        <taxon>Neognathae</taxon>
        <taxon>Neoaves</taxon>
        <taxon>Aequornithes</taxon>
        <taxon>Ciconiiformes</taxon>
        <taxon>Ciconiidae</taxon>
        <taxon>Mycteria</taxon>
    </lineage>
</organism>
<evidence type="ECO:0000256" key="1">
    <source>
        <dbReference type="SAM" id="MobiDB-lite"/>
    </source>
</evidence>
<dbReference type="GO" id="GO:0031012">
    <property type="term" value="C:extracellular matrix"/>
    <property type="evidence" value="ECO:0007669"/>
    <property type="project" value="TreeGrafter"/>
</dbReference>
<evidence type="ECO:0000313" key="2">
    <source>
        <dbReference type="EMBL" id="KAK4826952.1"/>
    </source>
</evidence>
<gene>
    <name evidence="2" type="ORF">QYF61_012801</name>
</gene>
<dbReference type="GO" id="GO:0007508">
    <property type="term" value="P:larval heart development"/>
    <property type="evidence" value="ECO:0007669"/>
    <property type="project" value="TreeGrafter"/>
</dbReference>
<dbReference type="EMBL" id="JAUNZN010000002">
    <property type="protein sequence ID" value="KAK4826952.1"/>
    <property type="molecule type" value="Genomic_DNA"/>
</dbReference>
<sequence>MEAYEHAQDPGRRLEEMSSEMSSACPGRERRRKLHRAVRPPLSLLLSKLDKPCVLSRSSEDMPSSPFPTFVAVLGMHSSTLTSVLNGGAQNRTQYSRRGHTNAEYSRIITSFDQLVMLEKTQKAKAQLELKLASVESDKKKAFFQYVDSKRRSKENTGLILVEDGHLTNRDEEKGEAFNAFFASVFNNTDRAWTAWSSELEDHDCRNSDFSFMDAETVRHQLYQLNIPKPMGPGGIHPRVLKELVDVTAGPLSIIYQRSWESGELLADWKLAKAIPIYKNRLRETPGNYRPVSLT</sequence>
<comment type="caution">
    <text evidence="2">The sequence shown here is derived from an EMBL/GenBank/DDBJ whole genome shotgun (WGS) entry which is preliminary data.</text>
</comment>
<dbReference type="PANTHER" id="PTHR33395:SF22">
    <property type="entry name" value="REVERSE TRANSCRIPTASE DOMAIN-CONTAINING PROTEIN"/>
    <property type="match status" value="1"/>
</dbReference>
<proteinExistence type="predicted"/>